<evidence type="ECO:0000256" key="2">
    <source>
        <dbReference type="ARBA" id="ARBA00022670"/>
    </source>
</evidence>
<dbReference type="Proteomes" id="UP000319514">
    <property type="component" value="Unassembled WGS sequence"/>
</dbReference>
<dbReference type="Pfam" id="PF07504">
    <property type="entry name" value="FTP"/>
    <property type="match status" value="1"/>
</dbReference>
<feature type="signal peptide" evidence="9">
    <location>
        <begin position="1"/>
        <end position="29"/>
    </location>
</feature>
<feature type="active site" evidence="8">
    <location>
        <position position="371"/>
    </location>
</feature>
<evidence type="ECO:0000313" key="14">
    <source>
        <dbReference type="Proteomes" id="UP000319514"/>
    </source>
</evidence>
<protein>
    <submittedName>
        <fullName evidence="13">Zn-dependent metalloprotease</fullName>
    </submittedName>
</protein>
<dbReference type="AlphaFoldDB" id="A0A542ZIZ5"/>
<evidence type="ECO:0000313" key="13">
    <source>
        <dbReference type="EMBL" id="TQL60279.1"/>
    </source>
</evidence>
<feature type="domain" description="FTP" evidence="12">
    <location>
        <begin position="127"/>
        <end position="158"/>
    </location>
</feature>
<evidence type="ECO:0000256" key="1">
    <source>
        <dbReference type="ARBA" id="ARBA00009388"/>
    </source>
</evidence>
<keyword evidence="5" id="KW-0378">Hydrolase</keyword>
<dbReference type="InterPro" id="IPR013856">
    <property type="entry name" value="Peptidase_M4_domain"/>
</dbReference>
<dbReference type="PRINTS" id="PR00730">
    <property type="entry name" value="THERMOLYSIN"/>
</dbReference>
<comment type="caution">
    <text evidence="13">The sequence shown here is derived from an EMBL/GenBank/DDBJ whole genome shotgun (WGS) entry which is preliminary data.</text>
</comment>
<feature type="domain" description="Peptidase M4" evidence="10">
    <location>
        <begin position="297"/>
        <end position="378"/>
    </location>
</feature>
<name>A0A542ZIZ5_9MICO</name>
<evidence type="ECO:0000256" key="3">
    <source>
        <dbReference type="ARBA" id="ARBA00022723"/>
    </source>
</evidence>
<dbReference type="InterPro" id="IPR011096">
    <property type="entry name" value="FTP_domain"/>
</dbReference>
<comment type="similarity">
    <text evidence="1">Belongs to the peptidase M4 family.</text>
</comment>
<feature type="domain" description="Peptidase M4 C-terminal" evidence="11">
    <location>
        <begin position="381"/>
        <end position="554"/>
    </location>
</feature>
<evidence type="ECO:0000256" key="4">
    <source>
        <dbReference type="ARBA" id="ARBA00022729"/>
    </source>
</evidence>
<dbReference type="CDD" id="cd09597">
    <property type="entry name" value="M4_TLP"/>
    <property type="match status" value="1"/>
</dbReference>
<feature type="chain" id="PRO_5039077759" evidence="9">
    <location>
        <begin position="30"/>
        <end position="1015"/>
    </location>
</feature>
<dbReference type="GO" id="GO:0004222">
    <property type="term" value="F:metalloendopeptidase activity"/>
    <property type="evidence" value="ECO:0007669"/>
    <property type="project" value="InterPro"/>
</dbReference>
<dbReference type="GO" id="GO:0046872">
    <property type="term" value="F:metal ion binding"/>
    <property type="evidence" value="ECO:0007669"/>
    <property type="project" value="UniProtKB-KW"/>
</dbReference>
<dbReference type="EMBL" id="VFOQ01000001">
    <property type="protein sequence ID" value="TQL60279.1"/>
    <property type="molecule type" value="Genomic_DNA"/>
</dbReference>
<evidence type="ECO:0000256" key="7">
    <source>
        <dbReference type="ARBA" id="ARBA00023049"/>
    </source>
</evidence>
<keyword evidence="6" id="KW-0862">Zinc</keyword>
<dbReference type="InterPro" id="IPR050728">
    <property type="entry name" value="Zinc_Metalloprotease_M4"/>
</dbReference>
<evidence type="ECO:0000259" key="11">
    <source>
        <dbReference type="Pfam" id="PF02868"/>
    </source>
</evidence>
<dbReference type="Gene3D" id="3.10.170.10">
    <property type="match status" value="1"/>
</dbReference>
<evidence type="ECO:0000259" key="12">
    <source>
        <dbReference type="Pfam" id="PF07504"/>
    </source>
</evidence>
<dbReference type="PANTHER" id="PTHR33794">
    <property type="entry name" value="BACILLOLYSIN"/>
    <property type="match status" value="1"/>
</dbReference>
<reference evidence="13 14" key="1">
    <citation type="submission" date="2019-06" db="EMBL/GenBank/DDBJ databases">
        <title>Sequencing the genomes of 1000 actinobacteria strains.</title>
        <authorList>
            <person name="Klenk H.-P."/>
        </authorList>
    </citation>
    <scope>NUCLEOTIDE SEQUENCE [LARGE SCALE GENOMIC DNA]</scope>
    <source>
        <strain evidence="13 14">DSM 18082</strain>
    </source>
</reference>
<evidence type="ECO:0000256" key="9">
    <source>
        <dbReference type="SAM" id="SignalP"/>
    </source>
</evidence>
<evidence type="ECO:0000259" key="10">
    <source>
        <dbReference type="Pfam" id="PF01447"/>
    </source>
</evidence>
<evidence type="ECO:0000256" key="8">
    <source>
        <dbReference type="PIRSR" id="PIRSR623612-1"/>
    </source>
</evidence>
<organism evidence="13 14">
    <name type="scientific">Oryzihumus leptocrescens</name>
    <dbReference type="NCBI Taxonomy" id="297536"/>
    <lineage>
        <taxon>Bacteria</taxon>
        <taxon>Bacillati</taxon>
        <taxon>Actinomycetota</taxon>
        <taxon>Actinomycetes</taxon>
        <taxon>Micrococcales</taxon>
        <taxon>Intrasporangiaceae</taxon>
        <taxon>Oryzihumus</taxon>
    </lineage>
</organism>
<dbReference type="RefSeq" id="WP_141788200.1">
    <property type="nucleotide sequence ID" value="NZ_BAAAKX010000021.1"/>
</dbReference>
<dbReference type="PANTHER" id="PTHR33794:SF1">
    <property type="entry name" value="BACILLOLYSIN"/>
    <property type="match status" value="1"/>
</dbReference>
<dbReference type="Pfam" id="PF01447">
    <property type="entry name" value="Peptidase_M4"/>
    <property type="match status" value="1"/>
</dbReference>
<evidence type="ECO:0000256" key="5">
    <source>
        <dbReference type="ARBA" id="ARBA00022801"/>
    </source>
</evidence>
<accession>A0A542ZIZ5</accession>
<dbReference type="InterPro" id="IPR001570">
    <property type="entry name" value="Peptidase_M4_C_domain"/>
</dbReference>
<keyword evidence="7 13" id="KW-0482">Metalloprotease</keyword>
<keyword evidence="3" id="KW-0479">Metal-binding</keyword>
<keyword evidence="2 13" id="KW-0645">Protease</keyword>
<proteinExistence type="inferred from homology"/>
<dbReference type="GO" id="GO:0006508">
    <property type="term" value="P:proteolysis"/>
    <property type="evidence" value="ECO:0007669"/>
    <property type="project" value="UniProtKB-KW"/>
</dbReference>
<dbReference type="InterPro" id="IPR027268">
    <property type="entry name" value="Peptidase_M4/M1_CTD_sf"/>
</dbReference>
<dbReference type="SUPFAM" id="SSF55486">
    <property type="entry name" value="Metalloproteases ('zincins'), catalytic domain"/>
    <property type="match status" value="1"/>
</dbReference>
<dbReference type="InterPro" id="IPR023612">
    <property type="entry name" value="Peptidase_M4"/>
</dbReference>
<keyword evidence="4 9" id="KW-0732">Signal</keyword>
<keyword evidence="14" id="KW-1185">Reference proteome</keyword>
<dbReference type="Gene3D" id="1.10.390.10">
    <property type="entry name" value="Neutral Protease Domain 2"/>
    <property type="match status" value="1"/>
</dbReference>
<dbReference type="Pfam" id="PF02868">
    <property type="entry name" value="Peptidase_M4_C"/>
    <property type="match status" value="1"/>
</dbReference>
<gene>
    <name evidence="13" type="ORF">FB474_1663</name>
</gene>
<dbReference type="OrthoDB" id="291295at2"/>
<feature type="active site" description="Proton donor" evidence="8">
    <location>
        <position position="466"/>
    </location>
</feature>
<sequence length="1015" mass="107580">MARRRPTRSTTVVTVVAAALALLPGAGLAAASPAARAGSGDNRSALVRELLSRTRGQARIAHDQGSGRVTFVGAGKARVVTRPSDVPATGSADAAARAYLRHLAPLTGVGEPAVRSPEVLDQPWGSTVHYQQTSGGVPVLGGEVTVSLDRSHQLSAYSATTSDTTVDTTPRVSATVAARVAARVPVRAYRVPASAVRASRPELAVYDSRLLGTPGQRTQALVWRTEVTAAGRPDVRELVLVDAVRGAVVLHFSEVDRADSTFSGQVCDFANTRTTLDTCPQSGAPVVAPTDPGISMDAKDAYAFAQDTWDFYSRVLGRTSVDDHALPMTASVRYCSGAATDDCPWGNAYWNSTQAVFGDGFAQSEDVVAHELSHGLTQYTSGLLYYFQSGAINESMSDVMGELVQQTSENALEGASSNWQLGEDMPGGAIRSMKDPTEYQMPDTMTSTLWEPGTDAHGLFDAGGVHENSSVGNKAAYLITEGTHLETKVPNTFNGASFTGMTDNEGRDLTQPDAVRSEVLEKVANLYYTVERMMTPSANYADLYNLLPQACNALVAVGPIPRPQGTYTFRSADCIAVQHAVDATEMDKTPTKPGAGARPMAPMCTNGGTPTVSWSDGFEDPTASSAQWQVASTSATQHSGTWFVNAPDANTPDGAAFPHTGHHNMWGDDPPGDGVTPATLSVAMRTSTAIVPGVGTYLWFAHAYGFDEFDGTDDNGNPVGHLYGDGGRVEYTTTADDTHWQDAGPLIDVNGYTGTVDGSDSPLAGQDAFVGTSKGYTASRLDLSSLAGRSVRVRFVIGASSLSWGSYGWYVDDVKVYTCNPTTLSLTKPITISYAHSGTLSGALTVAGTSSWINGQAIWLYQKPHGSAVWGNAIRVTTTAGQGSYAFAGLSPYGNEDYLVKFDDSAPWAHSWASTTIYVAPTVSARASSTSFRLGGTVTLSGTVTPNHYRQYVYLQRYLGSGRWTTVNHATLTSASTYTVTWKPRARAAYVLRVVKNADSDHAGATSSTVTIHVR</sequence>
<evidence type="ECO:0000256" key="6">
    <source>
        <dbReference type="ARBA" id="ARBA00022833"/>
    </source>
</evidence>